<name>A0A812YB65_SYMPI</name>
<dbReference type="InterPro" id="IPR029063">
    <property type="entry name" value="SAM-dependent_MTases_sf"/>
</dbReference>
<dbReference type="AlphaFoldDB" id="A0A812YB65"/>
<dbReference type="EMBL" id="CAJNIZ010047710">
    <property type="protein sequence ID" value="CAE7774296.1"/>
    <property type="molecule type" value="Genomic_DNA"/>
</dbReference>
<evidence type="ECO:0000313" key="1">
    <source>
        <dbReference type="EMBL" id="CAE7774296.1"/>
    </source>
</evidence>
<feature type="non-terminal residue" evidence="1">
    <location>
        <position position="304"/>
    </location>
</feature>
<proteinExistence type="predicted"/>
<dbReference type="OrthoDB" id="412423at2759"/>
<keyword evidence="2" id="KW-1185">Reference proteome</keyword>
<evidence type="ECO:0008006" key="3">
    <source>
        <dbReference type="Google" id="ProtNLM"/>
    </source>
</evidence>
<gene>
    <name evidence="1" type="ORF">SPIL2461_LOCUS22883</name>
</gene>
<sequence length="304" mass="33931">QEVLHDKNVDAWTTSSEFKQDLVQLFSNSQNETMLEVGAHLGHCTRVLSRLFGTVLALENSVQVLKNNAARNEDLRNIVYLKFHSVMDDWSLFAQTPIHAVFIDAAHDYGSVRSDLERTLALPHVHTIVLDDYGTTAGVHRAVDEVVAAGLVKVKSFIGRAPPWSYDGSIMKDWEGIVLEPLPRETKEPPSLEASLLGSSWVVYPAGVFTSGYFTPHGLISFDRLHEAGSSYGPMEWRQATDQESGGRDMLILQLTEEPRWRFQATITEARTGMALFRNDGVVLVAIPQTMVRVIGDKLLSYLH</sequence>
<reference evidence="1" key="1">
    <citation type="submission" date="2021-02" db="EMBL/GenBank/DDBJ databases">
        <authorList>
            <person name="Dougan E. K."/>
            <person name="Rhodes N."/>
            <person name="Thang M."/>
            <person name="Chan C."/>
        </authorList>
    </citation>
    <scope>NUCLEOTIDE SEQUENCE</scope>
</reference>
<evidence type="ECO:0000313" key="2">
    <source>
        <dbReference type="Proteomes" id="UP000649617"/>
    </source>
</evidence>
<comment type="caution">
    <text evidence="1">The sequence shown here is derived from an EMBL/GenBank/DDBJ whole genome shotgun (WGS) entry which is preliminary data.</text>
</comment>
<dbReference type="SUPFAM" id="SSF53335">
    <property type="entry name" value="S-adenosyl-L-methionine-dependent methyltransferases"/>
    <property type="match status" value="1"/>
</dbReference>
<accession>A0A812YB65</accession>
<protein>
    <recommendedName>
        <fullName evidence="3">Methyltransferase domain-containing protein</fullName>
    </recommendedName>
</protein>
<dbReference type="Proteomes" id="UP000649617">
    <property type="component" value="Unassembled WGS sequence"/>
</dbReference>
<organism evidence="1 2">
    <name type="scientific">Symbiodinium pilosum</name>
    <name type="common">Dinoflagellate</name>
    <dbReference type="NCBI Taxonomy" id="2952"/>
    <lineage>
        <taxon>Eukaryota</taxon>
        <taxon>Sar</taxon>
        <taxon>Alveolata</taxon>
        <taxon>Dinophyceae</taxon>
        <taxon>Suessiales</taxon>
        <taxon>Symbiodiniaceae</taxon>
        <taxon>Symbiodinium</taxon>
    </lineage>
</organism>
<dbReference type="Gene3D" id="3.40.50.150">
    <property type="entry name" value="Vaccinia Virus protein VP39"/>
    <property type="match status" value="1"/>
</dbReference>